<feature type="transmembrane region" description="Helical" evidence="1">
    <location>
        <begin position="104"/>
        <end position="125"/>
    </location>
</feature>
<proteinExistence type="predicted"/>
<dbReference type="InterPro" id="IPR036890">
    <property type="entry name" value="HATPase_C_sf"/>
</dbReference>
<accession>A0ABZ2Q2I5</accession>
<feature type="transmembrane region" description="Helical" evidence="1">
    <location>
        <begin position="145"/>
        <end position="163"/>
    </location>
</feature>
<dbReference type="InterPro" id="IPR010559">
    <property type="entry name" value="Sig_transdc_His_kin_internal"/>
</dbReference>
<dbReference type="InterPro" id="IPR050640">
    <property type="entry name" value="Bact_2-comp_sensor_kinase"/>
</dbReference>
<dbReference type="Gene3D" id="3.30.565.10">
    <property type="entry name" value="Histidine kinase-like ATPase, C-terminal domain"/>
    <property type="match status" value="1"/>
</dbReference>
<dbReference type="Proteomes" id="UP001447857">
    <property type="component" value="Chromosome"/>
</dbReference>
<feature type="transmembrane region" description="Helical" evidence="1">
    <location>
        <begin position="65"/>
        <end position="83"/>
    </location>
</feature>
<sequence length="372" mass="42832">MLKDLMSIFTTNKPIKVPKFGMLSNLKRIINENSLRDVNRLNVMLTFFVLVCALIFLVLAENSKVTIVMSIKSGLYMFTISSLHKYMLRYSAERFYDNIFMFRLYRYVIGYIMGISLYLFSWYIAAPIAGLKPLDNFEDLMKYGLVGFMINTVILVLHDFVIVRRVKIQSDIEVARLQTRNAEAENLLLKQQIQPHFLFNALSTLKVLYATDTIKGDQYLLHLADFLRVAVSNNRKVLDTLEDELTVCKNYLNMQKIRFAESLEWSIQIEDTEKLQGYVPTFSIQSLAENAIKHNSFTTRQPLKITIRQHGDYIEVFNSIKAKSYGDNSTKSGLGNLAERYYLLTGEEITVKNDGKVFCVGFKIITDEGSNN</sequence>
<keyword evidence="3" id="KW-0418">Kinase</keyword>
<feature type="transmembrane region" description="Helical" evidence="1">
    <location>
        <begin position="41"/>
        <end position="59"/>
    </location>
</feature>
<organism evidence="3 4">
    <name type="scientific">Flavobacterium ginsenosidimutans</name>
    <dbReference type="NCBI Taxonomy" id="687844"/>
    <lineage>
        <taxon>Bacteria</taxon>
        <taxon>Pseudomonadati</taxon>
        <taxon>Bacteroidota</taxon>
        <taxon>Flavobacteriia</taxon>
        <taxon>Flavobacteriales</taxon>
        <taxon>Flavobacteriaceae</taxon>
        <taxon>Flavobacterium</taxon>
    </lineage>
</organism>
<name>A0ABZ2Q2I5_9FLAO</name>
<dbReference type="Pfam" id="PF06580">
    <property type="entry name" value="His_kinase"/>
    <property type="match status" value="1"/>
</dbReference>
<dbReference type="PANTHER" id="PTHR34220:SF7">
    <property type="entry name" value="SENSOR HISTIDINE KINASE YPDA"/>
    <property type="match status" value="1"/>
</dbReference>
<keyword evidence="1" id="KW-0472">Membrane</keyword>
<gene>
    <name evidence="3" type="ORF">V6624_15330</name>
</gene>
<evidence type="ECO:0000256" key="1">
    <source>
        <dbReference type="SAM" id="Phobius"/>
    </source>
</evidence>
<dbReference type="PANTHER" id="PTHR34220">
    <property type="entry name" value="SENSOR HISTIDINE KINASE YPDA"/>
    <property type="match status" value="1"/>
</dbReference>
<keyword evidence="1" id="KW-0812">Transmembrane</keyword>
<feature type="domain" description="Signal transduction histidine kinase internal region" evidence="2">
    <location>
        <begin position="187"/>
        <end position="262"/>
    </location>
</feature>
<protein>
    <submittedName>
        <fullName evidence="3">Histidine kinase</fullName>
    </submittedName>
</protein>
<keyword evidence="3" id="KW-0808">Transferase</keyword>
<keyword evidence="4" id="KW-1185">Reference proteome</keyword>
<keyword evidence="1" id="KW-1133">Transmembrane helix</keyword>
<evidence type="ECO:0000259" key="2">
    <source>
        <dbReference type="Pfam" id="PF06580"/>
    </source>
</evidence>
<dbReference type="GO" id="GO:0016301">
    <property type="term" value="F:kinase activity"/>
    <property type="evidence" value="ECO:0007669"/>
    <property type="project" value="UniProtKB-KW"/>
</dbReference>
<reference evidence="3 4" key="1">
    <citation type="submission" date="2024-02" db="EMBL/GenBank/DDBJ databases">
        <title>complete genome of Flavobacterium ginsenosidimutans Str. YTB16.</title>
        <authorList>
            <person name="Wang Q."/>
        </authorList>
    </citation>
    <scope>NUCLEOTIDE SEQUENCE [LARGE SCALE GENOMIC DNA]</scope>
    <source>
        <strain evidence="3 4">YTB16</strain>
    </source>
</reference>
<dbReference type="EMBL" id="CP147988">
    <property type="protein sequence ID" value="WXK48400.1"/>
    <property type="molecule type" value="Genomic_DNA"/>
</dbReference>
<evidence type="ECO:0000313" key="4">
    <source>
        <dbReference type="Proteomes" id="UP001447857"/>
    </source>
</evidence>
<dbReference type="RefSeq" id="WP_338839197.1">
    <property type="nucleotide sequence ID" value="NZ_CP147988.1"/>
</dbReference>
<evidence type="ECO:0000313" key="3">
    <source>
        <dbReference type="EMBL" id="WXK48400.1"/>
    </source>
</evidence>